<reference evidence="2" key="1">
    <citation type="journal article" date="2022" name="Mol. Ecol. Resour.">
        <title>The genomes of chicory, endive, great burdock and yacon provide insights into Asteraceae palaeo-polyploidization history and plant inulin production.</title>
        <authorList>
            <person name="Fan W."/>
            <person name="Wang S."/>
            <person name="Wang H."/>
            <person name="Wang A."/>
            <person name="Jiang F."/>
            <person name="Liu H."/>
            <person name="Zhao H."/>
            <person name="Xu D."/>
            <person name="Zhang Y."/>
        </authorList>
    </citation>
    <scope>NUCLEOTIDE SEQUENCE [LARGE SCALE GENOMIC DNA]</scope>
    <source>
        <strain evidence="2">cv. Yunnan</strain>
    </source>
</reference>
<sequence length="299" mass="35579">MVGYSDEVLVHLQNALKFQESSEIWEAKLPVNYKDILKFSKSPETYLTMEKKDIYNILSKGILLKDDNLWFSIGGSGERNEMITSTLFSFRNRWSHRRRSIKESRFHKVVEMSDISNLNIQIKIRPQLLPSDVNYSVHLVFKFCGPTKSHAKRMYVNLKYKMGNESLHAYFATWREDEWMMIELCRFDNQRKDTNFEVLLEGFSRCYCDSRAIYIEGIEFQAIENVKEEKMENKEIPVMKSRSKMKIKKDHMLWYPLSKMKRKVYHMESAKEIVYNSSNVTLFNSKSSAQSRVEWIYKD</sequence>
<proteinExistence type="predicted"/>
<dbReference type="EMBL" id="CM042035">
    <property type="protein sequence ID" value="KAI3754354.1"/>
    <property type="molecule type" value="Genomic_DNA"/>
</dbReference>
<gene>
    <name evidence="1" type="ORF">L1987_54136</name>
</gene>
<dbReference type="Proteomes" id="UP001056120">
    <property type="component" value="Linkage Group LG18"/>
</dbReference>
<reference evidence="1 2" key="2">
    <citation type="journal article" date="2022" name="Mol. Ecol. Resour.">
        <title>The genomes of chicory, endive, great burdock and yacon provide insights into Asteraceae paleo-polyploidization history and plant inulin production.</title>
        <authorList>
            <person name="Fan W."/>
            <person name="Wang S."/>
            <person name="Wang H."/>
            <person name="Wang A."/>
            <person name="Jiang F."/>
            <person name="Liu H."/>
            <person name="Zhao H."/>
            <person name="Xu D."/>
            <person name="Zhang Y."/>
        </authorList>
    </citation>
    <scope>NUCLEOTIDE SEQUENCE [LARGE SCALE GENOMIC DNA]</scope>
    <source>
        <strain evidence="2">cv. Yunnan</strain>
        <tissue evidence="1">Leaves</tissue>
    </source>
</reference>
<accession>A0ACB9E602</accession>
<protein>
    <submittedName>
        <fullName evidence="1">Uncharacterized protein</fullName>
    </submittedName>
</protein>
<evidence type="ECO:0000313" key="2">
    <source>
        <dbReference type="Proteomes" id="UP001056120"/>
    </source>
</evidence>
<evidence type="ECO:0000313" key="1">
    <source>
        <dbReference type="EMBL" id="KAI3754354.1"/>
    </source>
</evidence>
<name>A0ACB9E602_9ASTR</name>
<comment type="caution">
    <text evidence="1">The sequence shown here is derived from an EMBL/GenBank/DDBJ whole genome shotgun (WGS) entry which is preliminary data.</text>
</comment>
<organism evidence="1 2">
    <name type="scientific">Smallanthus sonchifolius</name>
    <dbReference type="NCBI Taxonomy" id="185202"/>
    <lineage>
        <taxon>Eukaryota</taxon>
        <taxon>Viridiplantae</taxon>
        <taxon>Streptophyta</taxon>
        <taxon>Embryophyta</taxon>
        <taxon>Tracheophyta</taxon>
        <taxon>Spermatophyta</taxon>
        <taxon>Magnoliopsida</taxon>
        <taxon>eudicotyledons</taxon>
        <taxon>Gunneridae</taxon>
        <taxon>Pentapetalae</taxon>
        <taxon>asterids</taxon>
        <taxon>campanulids</taxon>
        <taxon>Asterales</taxon>
        <taxon>Asteraceae</taxon>
        <taxon>Asteroideae</taxon>
        <taxon>Heliantheae alliance</taxon>
        <taxon>Millerieae</taxon>
        <taxon>Smallanthus</taxon>
    </lineage>
</organism>
<keyword evidence="2" id="KW-1185">Reference proteome</keyword>